<keyword evidence="2" id="KW-1185">Reference proteome</keyword>
<accession>A0AAD5WHB2</accession>
<gene>
    <name evidence="1" type="ORF">KIN20_031563</name>
</gene>
<organism evidence="1 2">
    <name type="scientific">Parelaphostrongylus tenuis</name>
    <name type="common">Meningeal worm</name>
    <dbReference type="NCBI Taxonomy" id="148309"/>
    <lineage>
        <taxon>Eukaryota</taxon>
        <taxon>Metazoa</taxon>
        <taxon>Ecdysozoa</taxon>
        <taxon>Nematoda</taxon>
        <taxon>Chromadorea</taxon>
        <taxon>Rhabditida</taxon>
        <taxon>Rhabditina</taxon>
        <taxon>Rhabditomorpha</taxon>
        <taxon>Strongyloidea</taxon>
        <taxon>Metastrongylidae</taxon>
        <taxon>Parelaphostrongylus</taxon>
    </lineage>
</organism>
<evidence type="ECO:0000313" key="2">
    <source>
        <dbReference type="Proteomes" id="UP001196413"/>
    </source>
</evidence>
<dbReference type="Gene3D" id="3.30.70.330">
    <property type="match status" value="1"/>
</dbReference>
<dbReference type="GO" id="GO:0003676">
    <property type="term" value="F:nucleic acid binding"/>
    <property type="evidence" value="ECO:0007669"/>
    <property type="project" value="InterPro"/>
</dbReference>
<evidence type="ECO:0008006" key="3">
    <source>
        <dbReference type="Google" id="ProtNLM"/>
    </source>
</evidence>
<dbReference type="SUPFAM" id="SSF54928">
    <property type="entry name" value="RNA-binding domain, RBD"/>
    <property type="match status" value="1"/>
</dbReference>
<sequence length="71" mass="7762">MNELGSKGFGFVTIDTKQGSEAARAASNDIVVNGRVIEVFITESTNIFIQAAEIRALTLARSTRLRILCLY</sequence>
<protein>
    <recommendedName>
        <fullName evidence="3">RRM domain-containing protein</fullName>
    </recommendedName>
</protein>
<dbReference type="AlphaFoldDB" id="A0AAD5WHB2"/>
<name>A0AAD5WHB2_PARTN</name>
<evidence type="ECO:0000313" key="1">
    <source>
        <dbReference type="EMBL" id="KAJ1369950.1"/>
    </source>
</evidence>
<comment type="caution">
    <text evidence="1">The sequence shown here is derived from an EMBL/GenBank/DDBJ whole genome shotgun (WGS) entry which is preliminary data.</text>
</comment>
<dbReference type="Proteomes" id="UP001196413">
    <property type="component" value="Unassembled WGS sequence"/>
</dbReference>
<reference evidence="1" key="1">
    <citation type="submission" date="2021-06" db="EMBL/GenBank/DDBJ databases">
        <title>Parelaphostrongylus tenuis whole genome reference sequence.</title>
        <authorList>
            <person name="Garwood T.J."/>
            <person name="Larsen P.A."/>
            <person name="Fountain-Jones N.M."/>
            <person name="Garbe J.R."/>
            <person name="Macchietto M.G."/>
            <person name="Kania S.A."/>
            <person name="Gerhold R.W."/>
            <person name="Richards J.E."/>
            <person name="Wolf T.M."/>
        </authorList>
    </citation>
    <scope>NUCLEOTIDE SEQUENCE</scope>
    <source>
        <strain evidence="1">MNPRO001-30</strain>
        <tissue evidence="1">Meninges</tissue>
    </source>
</reference>
<proteinExistence type="predicted"/>
<dbReference type="InterPro" id="IPR035979">
    <property type="entry name" value="RBD_domain_sf"/>
</dbReference>
<dbReference type="EMBL" id="JAHQIW010006707">
    <property type="protein sequence ID" value="KAJ1369950.1"/>
    <property type="molecule type" value="Genomic_DNA"/>
</dbReference>
<dbReference type="InterPro" id="IPR012677">
    <property type="entry name" value="Nucleotide-bd_a/b_plait_sf"/>
</dbReference>